<comment type="caution">
    <text evidence="1">The sequence shown here is derived from an EMBL/GenBank/DDBJ whole genome shotgun (WGS) entry which is preliminary data.</text>
</comment>
<dbReference type="Proteomes" id="UP001454036">
    <property type="component" value="Unassembled WGS sequence"/>
</dbReference>
<dbReference type="PANTHER" id="PTHR48449">
    <property type="entry name" value="DUF1985 DOMAIN-CONTAINING PROTEIN"/>
    <property type="match status" value="1"/>
</dbReference>
<protein>
    <recommendedName>
        <fullName evidence="3">DUF1985 domain-containing protein</fullName>
    </recommendedName>
</protein>
<proteinExistence type="predicted"/>
<keyword evidence="2" id="KW-1185">Reference proteome</keyword>
<dbReference type="PANTHER" id="PTHR48449:SF1">
    <property type="entry name" value="DUF1985 DOMAIN-CONTAINING PROTEIN"/>
    <property type="match status" value="1"/>
</dbReference>
<reference evidence="1 2" key="1">
    <citation type="submission" date="2024-01" db="EMBL/GenBank/DDBJ databases">
        <title>The complete chloroplast genome sequence of Lithospermum erythrorhizon: insights into the phylogenetic relationship among Boraginaceae species and the maternal lineages of purple gromwells.</title>
        <authorList>
            <person name="Okada T."/>
            <person name="Watanabe K."/>
        </authorList>
    </citation>
    <scope>NUCLEOTIDE SEQUENCE [LARGE SCALE GENOMIC DNA]</scope>
</reference>
<dbReference type="AlphaFoldDB" id="A0AAV3RL85"/>
<name>A0AAV3RL85_LITER</name>
<gene>
    <name evidence="1" type="ORF">LIER_29604</name>
</gene>
<organism evidence="1 2">
    <name type="scientific">Lithospermum erythrorhizon</name>
    <name type="common">Purple gromwell</name>
    <name type="synonym">Lithospermum officinale var. erythrorhizon</name>
    <dbReference type="NCBI Taxonomy" id="34254"/>
    <lineage>
        <taxon>Eukaryota</taxon>
        <taxon>Viridiplantae</taxon>
        <taxon>Streptophyta</taxon>
        <taxon>Embryophyta</taxon>
        <taxon>Tracheophyta</taxon>
        <taxon>Spermatophyta</taxon>
        <taxon>Magnoliopsida</taxon>
        <taxon>eudicotyledons</taxon>
        <taxon>Gunneridae</taxon>
        <taxon>Pentapetalae</taxon>
        <taxon>asterids</taxon>
        <taxon>lamiids</taxon>
        <taxon>Boraginales</taxon>
        <taxon>Boraginaceae</taxon>
        <taxon>Boraginoideae</taxon>
        <taxon>Lithospermeae</taxon>
        <taxon>Lithospermum</taxon>
    </lineage>
</organism>
<evidence type="ECO:0000313" key="1">
    <source>
        <dbReference type="EMBL" id="GAA0176808.1"/>
    </source>
</evidence>
<sequence length="178" mass="20029">MGNQVFEFGKIELSLVTGSCFGLYPTIDDDPASPFQDLFATRSSLTFGRLSGRLGEYAIMDPDGPFTRKLAILYLIYSLVFVKGMNNAISFKSIRLTDDPAMFNAFPWGRLIYEELVKEWAHAFSRIADSSFGKIQLKFATMPFGVQAWVLECLGPKYSSIFAEQYVSALVIYKLNQL</sequence>
<accession>A0AAV3RL85</accession>
<dbReference type="EMBL" id="BAABME010010253">
    <property type="protein sequence ID" value="GAA0176808.1"/>
    <property type="molecule type" value="Genomic_DNA"/>
</dbReference>
<evidence type="ECO:0000313" key="2">
    <source>
        <dbReference type="Proteomes" id="UP001454036"/>
    </source>
</evidence>
<evidence type="ECO:0008006" key="3">
    <source>
        <dbReference type="Google" id="ProtNLM"/>
    </source>
</evidence>